<reference evidence="2" key="1">
    <citation type="submission" date="2014-12" db="EMBL/GenBank/DDBJ databases">
        <title>Insight into the proteome of Arion vulgaris.</title>
        <authorList>
            <person name="Aradska J."/>
            <person name="Bulat T."/>
            <person name="Smidak R."/>
            <person name="Sarate P."/>
            <person name="Gangsoo J."/>
            <person name="Sialana F."/>
            <person name="Bilban M."/>
            <person name="Lubec G."/>
        </authorList>
    </citation>
    <scope>NUCLEOTIDE SEQUENCE</scope>
    <source>
        <tissue evidence="2">Skin</tissue>
    </source>
</reference>
<name>A0A0B6YBY2_9EUPU</name>
<gene>
    <name evidence="2" type="primary">ORF20999</name>
</gene>
<accession>A0A0B6YBY2</accession>
<evidence type="ECO:0000256" key="1">
    <source>
        <dbReference type="SAM" id="MobiDB-lite"/>
    </source>
</evidence>
<feature type="compositionally biased region" description="Low complexity" evidence="1">
    <location>
        <begin position="11"/>
        <end position="29"/>
    </location>
</feature>
<proteinExistence type="predicted"/>
<sequence length="79" mass="9022">NSYHEEEYRPSSGKNSFHSSSSRARGRGSYPKVKVEMQQLHMTMENQMMVQDTLLSLQSGDTDAGLNFAVRDEYDDDDD</sequence>
<protein>
    <submittedName>
        <fullName evidence="2">Uncharacterized protein</fullName>
    </submittedName>
</protein>
<dbReference type="AlphaFoldDB" id="A0A0B6YBY2"/>
<feature type="non-terminal residue" evidence="2">
    <location>
        <position position="1"/>
    </location>
</feature>
<organism evidence="2">
    <name type="scientific">Arion vulgaris</name>
    <dbReference type="NCBI Taxonomy" id="1028688"/>
    <lineage>
        <taxon>Eukaryota</taxon>
        <taxon>Metazoa</taxon>
        <taxon>Spiralia</taxon>
        <taxon>Lophotrochozoa</taxon>
        <taxon>Mollusca</taxon>
        <taxon>Gastropoda</taxon>
        <taxon>Heterobranchia</taxon>
        <taxon>Euthyneura</taxon>
        <taxon>Panpulmonata</taxon>
        <taxon>Eupulmonata</taxon>
        <taxon>Stylommatophora</taxon>
        <taxon>Helicina</taxon>
        <taxon>Arionoidea</taxon>
        <taxon>Arionidae</taxon>
        <taxon>Arion</taxon>
    </lineage>
</organism>
<evidence type="ECO:0000313" key="2">
    <source>
        <dbReference type="EMBL" id="CEK53684.1"/>
    </source>
</evidence>
<dbReference type="EMBL" id="HACG01006819">
    <property type="protein sequence ID" value="CEK53684.1"/>
    <property type="molecule type" value="Transcribed_RNA"/>
</dbReference>
<feature type="non-terminal residue" evidence="2">
    <location>
        <position position="79"/>
    </location>
</feature>
<feature type="region of interest" description="Disordered" evidence="1">
    <location>
        <begin position="1"/>
        <end position="31"/>
    </location>
</feature>